<keyword evidence="13 22" id="KW-0067">ATP-binding</keyword>
<evidence type="ECO:0000256" key="4">
    <source>
        <dbReference type="ARBA" id="ARBA00017575"/>
    </source>
</evidence>
<keyword evidence="6" id="KW-0444">Lipid biosynthesis</keyword>
<keyword evidence="5" id="KW-1003">Cell membrane</keyword>
<dbReference type="GO" id="GO:0005886">
    <property type="term" value="C:plasma membrane"/>
    <property type="evidence" value="ECO:0007669"/>
    <property type="project" value="UniProtKB-SubCell"/>
</dbReference>
<dbReference type="GO" id="GO:0004143">
    <property type="term" value="F:ATP-dependent diacylglycerol kinase activity"/>
    <property type="evidence" value="ECO:0007669"/>
    <property type="project" value="UniProtKB-EC"/>
</dbReference>
<evidence type="ECO:0000256" key="19">
    <source>
        <dbReference type="ARBA" id="ARBA00023264"/>
    </source>
</evidence>
<dbReference type="CDD" id="cd14264">
    <property type="entry name" value="DAGK_IM"/>
    <property type="match status" value="1"/>
</dbReference>
<feature type="binding site" evidence="22">
    <location>
        <position position="22"/>
    </location>
    <ligand>
        <name>ATP</name>
        <dbReference type="ChEBI" id="CHEBI:30616"/>
    </ligand>
</feature>
<keyword evidence="19 24" id="KW-1208">Phospholipid metabolism</keyword>
<comment type="function">
    <text evidence="24">Catalyzes the ATP-dependent phosphorylation of sn-l,2-diacylglycerol (DAG) to phosphatidic acid. Involved in the recycling of diacylglycerol produced as a by-product during membrane-derived oligosaccharide (MDO) biosynthesis.</text>
</comment>
<evidence type="ECO:0000256" key="18">
    <source>
        <dbReference type="ARBA" id="ARBA00023209"/>
    </source>
</evidence>
<evidence type="ECO:0000256" key="10">
    <source>
        <dbReference type="ARBA" id="ARBA00022723"/>
    </source>
</evidence>
<evidence type="ECO:0000313" key="26">
    <source>
        <dbReference type="Proteomes" id="UP000594749"/>
    </source>
</evidence>
<dbReference type="InterPro" id="IPR033718">
    <property type="entry name" value="DAGK_prok"/>
</dbReference>
<evidence type="ECO:0000256" key="5">
    <source>
        <dbReference type="ARBA" id="ARBA00022475"/>
    </source>
</evidence>
<evidence type="ECO:0000313" key="25">
    <source>
        <dbReference type="EMBL" id="QOQ87466.1"/>
    </source>
</evidence>
<evidence type="ECO:0000256" key="3">
    <source>
        <dbReference type="ARBA" id="ARBA00012133"/>
    </source>
</evidence>
<feature type="active site" description="Proton acceptor" evidence="20">
    <location>
        <position position="75"/>
    </location>
</feature>
<dbReference type="InterPro" id="IPR036945">
    <property type="entry name" value="DAGK_sf"/>
</dbReference>
<feature type="binding site" evidence="21">
    <location>
        <begin position="118"/>
        <end position="123"/>
    </location>
    <ligand>
        <name>substrate</name>
    </ligand>
</feature>
<evidence type="ECO:0000256" key="24">
    <source>
        <dbReference type="RuleBase" id="RU363065"/>
    </source>
</evidence>
<dbReference type="RefSeq" id="WP_025803030.1">
    <property type="nucleotide sequence ID" value="NZ_CP053842.1"/>
</dbReference>
<keyword evidence="26" id="KW-1185">Reference proteome</keyword>
<dbReference type="PANTHER" id="PTHR34299">
    <property type="entry name" value="DIACYLGLYCEROL KINASE"/>
    <property type="match status" value="1"/>
</dbReference>
<evidence type="ECO:0000256" key="8">
    <source>
        <dbReference type="ARBA" id="ARBA00022679"/>
    </source>
</evidence>
<protein>
    <recommendedName>
        <fullName evidence="4 24">Diacylglycerol kinase</fullName>
        <ecNumber evidence="3 24">2.7.1.107</ecNumber>
    </recommendedName>
</protein>
<keyword evidence="9 24" id="KW-0812">Transmembrane</keyword>
<evidence type="ECO:0000256" key="21">
    <source>
        <dbReference type="PIRSR" id="PIRSR600829-2"/>
    </source>
</evidence>
<evidence type="ECO:0000256" key="22">
    <source>
        <dbReference type="PIRSR" id="PIRSR600829-3"/>
    </source>
</evidence>
<dbReference type="PANTHER" id="PTHR34299:SF1">
    <property type="entry name" value="DIACYLGLYCEROL KINASE"/>
    <property type="match status" value="1"/>
</dbReference>
<dbReference type="AlphaFoldDB" id="A0A7M1LHW9"/>
<feature type="transmembrane region" description="Helical" evidence="24">
    <location>
        <begin position="102"/>
        <end position="126"/>
    </location>
</feature>
<evidence type="ECO:0000256" key="23">
    <source>
        <dbReference type="PIRSR" id="PIRSR600829-4"/>
    </source>
</evidence>
<evidence type="ECO:0000256" key="12">
    <source>
        <dbReference type="ARBA" id="ARBA00022777"/>
    </source>
</evidence>
<feature type="binding site" evidence="21">
    <location>
        <position position="104"/>
    </location>
    <ligand>
        <name>substrate</name>
    </ligand>
</feature>
<feature type="binding site" evidence="22">
    <location>
        <begin position="100"/>
        <end position="101"/>
    </location>
    <ligand>
        <name>ATP</name>
        <dbReference type="ChEBI" id="CHEBI:30616"/>
    </ligand>
</feature>
<keyword evidence="7" id="KW-0997">Cell inner membrane</keyword>
<sequence length="127" mass="14368">MQNLDNKSRNQPKYSLFKNTSYALSGLRMVFRDESSFKLEFFIIAPFIIISLFLDVSLSEHLLLAGSMVIILIVECINSAIERCIDIVTNEYHILAKQAKDAGSGAVFLSISMAMITWISILWNLVF</sequence>
<gene>
    <name evidence="25" type="ORF">IMC76_01200</name>
</gene>
<keyword evidence="8 24" id="KW-0808">Transferase</keyword>
<evidence type="ECO:0000256" key="2">
    <source>
        <dbReference type="ARBA" id="ARBA00005967"/>
    </source>
</evidence>
<feature type="binding site" evidence="22">
    <location>
        <position position="82"/>
    </location>
    <ligand>
        <name>ATP</name>
        <dbReference type="ChEBI" id="CHEBI:30616"/>
    </ligand>
</feature>
<dbReference type="GO" id="GO:0006654">
    <property type="term" value="P:phosphatidic acid biosynthetic process"/>
    <property type="evidence" value="ECO:0007669"/>
    <property type="project" value="InterPro"/>
</dbReference>
<keyword evidence="11 22" id="KW-0547">Nucleotide-binding</keyword>
<comment type="similarity">
    <text evidence="2 24">Belongs to the bacterial diacylglycerol kinase family.</text>
</comment>
<comment type="catalytic activity">
    <reaction evidence="24">
        <text>a 1,2-diacyl-sn-glycerol + ATP = a 1,2-diacyl-sn-glycero-3-phosphate + ADP + H(+)</text>
        <dbReference type="Rhea" id="RHEA:10272"/>
        <dbReference type="ChEBI" id="CHEBI:15378"/>
        <dbReference type="ChEBI" id="CHEBI:17815"/>
        <dbReference type="ChEBI" id="CHEBI:30616"/>
        <dbReference type="ChEBI" id="CHEBI:58608"/>
        <dbReference type="ChEBI" id="CHEBI:456216"/>
        <dbReference type="EC" id="2.7.1.107"/>
    </reaction>
</comment>
<comment type="cofactor">
    <cofactor evidence="23">
        <name>Mg(2+)</name>
        <dbReference type="ChEBI" id="CHEBI:18420"/>
    </cofactor>
    <text evidence="23">Mn(2+), Zn(2+), Cd(2+) and Co(2+) support activity to lesser extents.</text>
</comment>
<dbReference type="Proteomes" id="UP000594749">
    <property type="component" value="Chromosome"/>
</dbReference>
<evidence type="ECO:0000256" key="15">
    <source>
        <dbReference type="ARBA" id="ARBA00022989"/>
    </source>
</evidence>
<accession>A0A7M1LHW9</accession>
<evidence type="ECO:0000256" key="7">
    <source>
        <dbReference type="ARBA" id="ARBA00022519"/>
    </source>
</evidence>
<name>A0A7M1LHW9_9BACT</name>
<dbReference type="GO" id="GO:0046872">
    <property type="term" value="F:metal ion binding"/>
    <property type="evidence" value="ECO:0007669"/>
    <property type="project" value="UniProtKB-KW"/>
</dbReference>
<evidence type="ECO:0000256" key="17">
    <source>
        <dbReference type="ARBA" id="ARBA00023136"/>
    </source>
</evidence>
<feature type="binding site" evidence="23">
    <location>
        <position position="34"/>
    </location>
    <ligand>
        <name>a divalent metal cation</name>
        <dbReference type="ChEBI" id="CHEBI:60240"/>
    </ligand>
</feature>
<feature type="binding site" evidence="21">
    <location>
        <position position="75"/>
    </location>
    <ligand>
        <name>substrate</name>
    </ligand>
</feature>
<keyword evidence="18" id="KW-0594">Phospholipid biosynthesis</keyword>
<keyword evidence="14 23" id="KW-0460">Magnesium</keyword>
<dbReference type="Gene3D" id="1.10.287.3610">
    <property type="match status" value="1"/>
</dbReference>
<dbReference type="Pfam" id="PF01219">
    <property type="entry name" value="DAGK_prokar"/>
    <property type="match status" value="1"/>
</dbReference>
<evidence type="ECO:0000256" key="16">
    <source>
        <dbReference type="ARBA" id="ARBA00023098"/>
    </source>
</evidence>
<evidence type="ECO:0000256" key="11">
    <source>
        <dbReference type="ARBA" id="ARBA00022741"/>
    </source>
</evidence>
<dbReference type="InterPro" id="IPR000829">
    <property type="entry name" value="DAGK"/>
</dbReference>
<dbReference type="EC" id="2.7.1.107" evidence="3 24"/>
<keyword evidence="15 24" id="KW-1133">Transmembrane helix</keyword>
<evidence type="ECO:0000256" key="20">
    <source>
        <dbReference type="PIRSR" id="PIRSR600829-1"/>
    </source>
</evidence>
<reference evidence="25 26" key="1">
    <citation type="submission" date="2020-10" db="EMBL/GenBank/DDBJ databases">
        <title>Campylobacter and Helicobacter PacBio genomes.</title>
        <authorList>
            <person name="Lane C."/>
        </authorList>
    </citation>
    <scope>NUCLEOTIDE SEQUENCE [LARGE SCALE GENOMIC DNA]</scope>
    <source>
        <strain evidence="25 26">2016D-0077</strain>
    </source>
</reference>
<keyword evidence="16 24" id="KW-0443">Lipid metabolism</keyword>
<keyword evidence="17 24" id="KW-0472">Membrane</keyword>
<evidence type="ECO:0000256" key="13">
    <source>
        <dbReference type="ARBA" id="ARBA00022840"/>
    </source>
</evidence>
<comment type="subcellular location">
    <subcellularLocation>
        <location evidence="1">Cell inner membrane</location>
        <topology evidence="1">Multi-pass membrane protein</topology>
    </subcellularLocation>
</comment>
<feature type="binding site" evidence="23">
    <location>
        <position position="82"/>
    </location>
    <ligand>
        <name>a divalent metal cation</name>
        <dbReference type="ChEBI" id="CHEBI:60240"/>
    </ligand>
</feature>
<dbReference type="OrthoDB" id="5460798at2"/>
<dbReference type="GO" id="GO:0005524">
    <property type="term" value="F:ATP binding"/>
    <property type="evidence" value="ECO:0007669"/>
    <property type="project" value="UniProtKB-KW"/>
</dbReference>
<organism evidence="25 26">
    <name type="scientific">Campylobacter corcagiensis</name>
    <dbReference type="NCBI Taxonomy" id="1448857"/>
    <lineage>
        <taxon>Bacteria</taxon>
        <taxon>Pseudomonadati</taxon>
        <taxon>Campylobacterota</taxon>
        <taxon>Epsilonproteobacteria</taxon>
        <taxon>Campylobacterales</taxon>
        <taxon>Campylobacteraceae</taxon>
        <taxon>Campylobacter</taxon>
    </lineage>
</organism>
<feature type="binding site" evidence="22">
    <location>
        <begin position="91"/>
        <end position="93"/>
    </location>
    <ligand>
        <name>ATP</name>
        <dbReference type="ChEBI" id="CHEBI:30616"/>
    </ligand>
</feature>
<dbReference type="EMBL" id="CP063078">
    <property type="protein sequence ID" value="QOQ87466.1"/>
    <property type="molecule type" value="Genomic_DNA"/>
</dbReference>
<evidence type="ECO:0000256" key="9">
    <source>
        <dbReference type="ARBA" id="ARBA00022692"/>
    </source>
</evidence>
<keyword evidence="10 23" id="KW-0479">Metal-binding</keyword>
<proteinExistence type="inferred from homology"/>
<feature type="transmembrane region" description="Helical" evidence="24">
    <location>
        <begin position="37"/>
        <end position="56"/>
    </location>
</feature>
<evidence type="ECO:0000256" key="6">
    <source>
        <dbReference type="ARBA" id="ARBA00022516"/>
    </source>
</evidence>
<evidence type="ECO:0000256" key="1">
    <source>
        <dbReference type="ARBA" id="ARBA00004429"/>
    </source>
</evidence>
<feature type="binding site" evidence="22">
    <location>
        <position position="34"/>
    </location>
    <ligand>
        <name>ATP</name>
        <dbReference type="ChEBI" id="CHEBI:30616"/>
    </ligand>
</feature>
<keyword evidence="12 24" id="KW-0418">Kinase</keyword>
<feature type="transmembrane region" description="Helical" evidence="24">
    <location>
        <begin position="62"/>
        <end position="81"/>
    </location>
</feature>
<evidence type="ECO:0000256" key="14">
    <source>
        <dbReference type="ARBA" id="ARBA00022842"/>
    </source>
</evidence>